<comment type="caution">
    <text evidence="3">The sequence shown here is derived from an EMBL/GenBank/DDBJ whole genome shotgun (WGS) entry which is preliminary data.</text>
</comment>
<dbReference type="InterPro" id="IPR001810">
    <property type="entry name" value="F-box_dom"/>
</dbReference>
<evidence type="ECO:0000259" key="2">
    <source>
        <dbReference type="PROSITE" id="PS50181"/>
    </source>
</evidence>
<feature type="domain" description="F-box" evidence="2">
    <location>
        <begin position="72"/>
        <end position="121"/>
    </location>
</feature>
<accession>A0A9P6EI42</accession>
<keyword evidence="4" id="KW-1185">Reference proteome</keyword>
<dbReference type="OrthoDB" id="2322499at2759"/>
<dbReference type="EMBL" id="MU157846">
    <property type="protein sequence ID" value="KAF9529485.1"/>
    <property type="molecule type" value="Genomic_DNA"/>
</dbReference>
<evidence type="ECO:0000313" key="4">
    <source>
        <dbReference type="Proteomes" id="UP000807306"/>
    </source>
</evidence>
<dbReference type="SUPFAM" id="SSF81383">
    <property type="entry name" value="F-box domain"/>
    <property type="match status" value="1"/>
</dbReference>
<feature type="region of interest" description="Disordered" evidence="1">
    <location>
        <begin position="1"/>
        <end position="61"/>
    </location>
</feature>
<feature type="compositionally biased region" description="Polar residues" evidence="1">
    <location>
        <begin position="1"/>
        <end position="10"/>
    </location>
</feature>
<name>A0A9P6EI42_9AGAR</name>
<dbReference type="InterPro" id="IPR036047">
    <property type="entry name" value="F-box-like_dom_sf"/>
</dbReference>
<organism evidence="3 4">
    <name type="scientific">Crepidotus variabilis</name>
    <dbReference type="NCBI Taxonomy" id="179855"/>
    <lineage>
        <taxon>Eukaryota</taxon>
        <taxon>Fungi</taxon>
        <taxon>Dikarya</taxon>
        <taxon>Basidiomycota</taxon>
        <taxon>Agaricomycotina</taxon>
        <taxon>Agaricomycetes</taxon>
        <taxon>Agaricomycetidae</taxon>
        <taxon>Agaricales</taxon>
        <taxon>Agaricineae</taxon>
        <taxon>Crepidotaceae</taxon>
        <taxon>Crepidotus</taxon>
    </lineage>
</organism>
<evidence type="ECO:0000256" key="1">
    <source>
        <dbReference type="SAM" id="MobiDB-lite"/>
    </source>
</evidence>
<evidence type="ECO:0000313" key="3">
    <source>
        <dbReference type="EMBL" id="KAF9529485.1"/>
    </source>
</evidence>
<dbReference type="PROSITE" id="PS50181">
    <property type="entry name" value="FBOX"/>
    <property type="match status" value="1"/>
</dbReference>
<dbReference type="Proteomes" id="UP000807306">
    <property type="component" value="Unassembled WGS sequence"/>
</dbReference>
<proteinExistence type="predicted"/>
<feature type="compositionally biased region" description="Acidic residues" evidence="1">
    <location>
        <begin position="24"/>
        <end position="37"/>
    </location>
</feature>
<protein>
    <recommendedName>
        <fullName evidence="2">F-box domain-containing protein</fullName>
    </recommendedName>
</protein>
<gene>
    <name evidence="3" type="ORF">CPB83DRAFT_906134</name>
</gene>
<reference evidence="3" key="1">
    <citation type="submission" date="2020-11" db="EMBL/GenBank/DDBJ databases">
        <authorList>
            <consortium name="DOE Joint Genome Institute"/>
            <person name="Ahrendt S."/>
            <person name="Riley R."/>
            <person name="Andreopoulos W."/>
            <person name="Labutti K."/>
            <person name="Pangilinan J."/>
            <person name="Ruiz-Duenas F.J."/>
            <person name="Barrasa J.M."/>
            <person name="Sanchez-Garcia M."/>
            <person name="Camarero S."/>
            <person name="Miyauchi S."/>
            <person name="Serrano A."/>
            <person name="Linde D."/>
            <person name="Babiker R."/>
            <person name="Drula E."/>
            <person name="Ayuso-Fernandez I."/>
            <person name="Pacheco R."/>
            <person name="Padilla G."/>
            <person name="Ferreira P."/>
            <person name="Barriuso J."/>
            <person name="Kellner H."/>
            <person name="Castanera R."/>
            <person name="Alfaro M."/>
            <person name="Ramirez L."/>
            <person name="Pisabarro A.G."/>
            <person name="Kuo A."/>
            <person name="Tritt A."/>
            <person name="Lipzen A."/>
            <person name="He G."/>
            <person name="Yan M."/>
            <person name="Ng V."/>
            <person name="Cullen D."/>
            <person name="Martin F."/>
            <person name="Rosso M.-N."/>
            <person name="Henrissat B."/>
            <person name="Hibbett D."/>
            <person name="Martinez A.T."/>
            <person name="Grigoriev I.V."/>
        </authorList>
    </citation>
    <scope>NUCLEOTIDE SEQUENCE</scope>
    <source>
        <strain evidence="3">CBS 506.95</strain>
    </source>
</reference>
<sequence>MKQNRQNRIATRSCRLYSRRSDQEDPFSDSDSEDGMQDDSQGGEKIEGVSSKRRRSEDKNEVTGQALSCGILGLLPALPLDVQLEIFSNLLPKDILSLARTTKVFREMLMTKKATTVWKESREKGSVPDCPPWLSEPAWAALLFEKNCEYCGAKEVVKLDLMILKRFCQKCQNQNAVSRNQLELISGGIEIDVFDLVLPLEQRYTRNHLSQLSVPASSRDVFWIADVQNLHRKQNELQKRVDMGIPGAQGALDDFRAEQKSRCAYITKVHSRLYTWRQDYFNLRRANISERRLRSRTQIKERLSALGHAEQDLGFLDAEPAANKSYIISERKWETLEPLFVAEAIRARATRLENASRTLLINMEARYIAYKKSLHPSQWKFLIPFKLLVVLEPFFVHTTPETPLKGSPEILDDLFRTLPSLLTHINDERTAKLISLLPTTKCFTKEQLESSEFSTTSIHLKLATSVFKCIEGNYLFGIDEVRAHHCGARSPAFSMVYPFTDYAKHCKQRKELLLNPRFQFMPAAATIISKLAEIVGLDPASATVLDLDRCIDAKNDEKSMRFACAGCTVRKERYEYQFYRIGYTWRGLAAHLDSTDAGHNPSFSFTELPLPQAEEIKQREMDQSSSQLKWACALCVVHVNAPQTRELAEKHLIANHACHPIKNPIEPDDLVITDTSQDILGCMKFVVPLSSLEVTPTSRPTDDTRCCRCTRVQDRVRVWVHTAVKDHLRAKHNIASPQVNFDYEYIVIA</sequence>
<dbReference type="AlphaFoldDB" id="A0A9P6EI42"/>
<dbReference type="CDD" id="cd09917">
    <property type="entry name" value="F-box_SF"/>
    <property type="match status" value="1"/>
</dbReference>